<dbReference type="OrthoDB" id="8421723at2"/>
<evidence type="ECO:0000256" key="4">
    <source>
        <dbReference type="ARBA" id="ARBA00023136"/>
    </source>
</evidence>
<dbReference type="InterPro" id="IPR010982">
    <property type="entry name" value="Lambda_DNA-bd_dom_sf"/>
</dbReference>
<feature type="compositionally biased region" description="Low complexity" evidence="6">
    <location>
        <begin position="115"/>
        <end position="126"/>
    </location>
</feature>
<feature type="coiled-coil region" evidence="5">
    <location>
        <begin position="285"/>
        <end position="374"/>
    </location>
</feature>
<evidence type="ECO:0000256" key="2">
    <source>
        <dbReference type="ARBA" id="ARBA00022692"/>
    </source>
</evidence>
<dbReference type="SUPFAM" id="SSF57997">
    <property type="entry name" value="Tropomyosin"/>
    <property type="match status" value="1"/>
</dbReference>
<dbReference type="Pfam" id="PF09731">
    <property type="entry name" value="Mitofilin"/>
    <property type="match status" value="1"/>
</dbReference>
<evidence type="ECO:0000313" key="8">
    <source>
        <dbReference type="EMBL" id="SDG30266.1"/>
    </source>
</evidence>
<protein>
    <submittedName>
        <fullName evidence="8">Inner membrane protein</fullName>
    </submittedName>
</protein>
<dbReference type="AlphaFoldDB" id="A0A1G7T4P7"/>
<dbReference type="InterPro" id="IPR019133">
    <property type="entry name" value="MIC60"/>
</dbReference>
<dbReference type="GO" id="GO:0003677">
    <property type="term" value="F:DNA binding"/>
    <property type="evidence" value="ECO:0007669"/>
    <property type="project" value="InterPro"/>
</dbReference>
<evidence type="ECO:0000313" key="9">
    <source>
        <dbReference type="Proteomes" id="UP000199415"/>
    </source>
</evidence>
<accession>A0A1G7T4P7</accession>
<dbReference type="PANTHER" id="PTHR15415:SF7">
    <property type="entry name" value="MICOS COMPLEX SUBUNIT MIC60"/>
    <property type="match status" value="1"/>
</dbReference>
<feature type="compositionally biased region" description="Low complexity" evidence="6">
    <location>
        <begin position="150"/>
        <end position="160"/>
    </location>
</feature>
<feature type="region of interest" description="Disordered" evidence="6">
    <location>
        <begin position="1"/>
        <end position="33"/>
    </location>
</feature>
<proteinExistence type="predicted"/>
<sequence length="576" mass="60093">MTQDRDPSQDPPQPGDGDHESHGGHDDGANAAQTVIARFGGIRPMATKLGVAVSTVQGWKNRGAIPLSRHDEILDAAAHHGIELDPELLEASRDTAAEHAEAESAEPEPTPSFGPTAETEPEPAAAHPDEFIDPETGQPETEEELQAVRSAAAAAAASAAEIPDGEEAGPATPAPPPPQPRPVGWVPGMLLGAAIVIVVAGGTIVLRDTWLPLVTGQGDAAPSGAAKQLAELQQRVDRVDTVIDRAEGLRGEFTDLQQQVQERVGKLDQQVQDLAGREVVSPSRVEELSQRVESATDEAGELASRLDNATTRLETAVGRIDSLAERVDTLSGRVQTVENQAADTESVQKLSSRVAAVDEQLAGMETLRQRMENRANVEEVARTAAASQVARIMVVTELRDALRFKAPFEAELQAARDVLPADAPAQAQLEKLADRAGEGIPTREQLAARYNDAARDAVGAAASGEDGGLLGGVLRRLNNVISVRPVEPDAGGSGPTGILARAQAQLEAGDLEGAVTALEKLSGKPAEAMAPWLADARARVAANEAVAALGGWLQTNARALQQATSAKQADGQGSGG</sequence>
<dbReference type="InterPro" id="IPR059216">
    <property type="entry name" value="LeuA_carph_isopro_dom"/>
</dbReference>
<evidence type="ECO:0000256" key="1">
    <source>
        <dbReference type="ARBA" id="ARBA00004370"/>
    </source>
</evidence>
<dbReference type="GO" id="GO:0016020">
    <property type="term" value="C:membrane"/>
    <property type="evidence" value="ECO:0007669"/>
    <property type="project" value="UniProtKB-SubCell"/>
</dbReference>
<keyword evidence="3 7" id="KW-1133">Transmembrane helix</keyword>
<feature type="region of interest" description="Disordered" evidence="6">
    <location>
        <begin position="94"/>
        <end position="181"/>
    </location>
</feature>
<gene>
    <name evidence="8" type="ORF">SAMN05216241_10892</name>
</gene>
<keyword evidence="9" id="KW-1185">Reference proteome</keyword>
<feature type="compositionally biased region" description="Basic and acidic residues" evidence="6">
    <location>
        <begin position="16"/>
        <end position="28"/>
    </location>
</feature>
<dbReference type="STRING" id="1082479.SAMN05216241_10892"/>
<dbReference type="Gene3D" id="1.10.260.40">
    <property type="entry name" value="lambda repressor-like DNA-binding domains"/>
    <property type="match status" value="1"/>
</dbReference>
<dbReference type="Gene3D" id="1.20.5.340">
    <property type="match status" value="1"/>
</dbReference>
<comment type="subcellular location">
    <subcellularLocation>
        <location evidence="1">Membrane</location>
    </subcellularLocation>
</comment>
<dbReference type="RefSeq" id="WP_090020749.1">
    <property type="nucleotide sequence ID" value="NZ_FNCE01000008.1"/>
</dbReference>
<name>A0A1G7T4P7_9PROT</name>
<reference evidence="8 9" key="1">
    <citation type="submission" date="2016-10" db="EMBL/GenBank/DDBJ databases">
        <authorList>
            <person name="de Groot N.N."/>
        </authorList>
    </citation>
    <scope>NUCLEOTIDE SEQUENCE [LARGE SCALE GENOMIC DNA]</scope>
    <source>
        <strain evidence="8 9">DSM 25584</strain>
    </source>
</reference>
<dbReference type="PANTHER" id="PTHR15415">
    <property type="entry name" value="MITOFILIN"/>
    <property type="match status" value="1"/>
</dbReference>
<dbReference type="NCBIfam" id="NF046037">
    <property type="entry name" value="carphisopro"/>
    <property type="match status" value="1"/>
</dbReference>
<keyword evidence="4 7" id="KW-0472">Membrane</keyword>
<organism evidence="8 9">
    <name type="scientific">Limimonas halophila</name>
    <dbReference type="NCBI Taxonomy" id="1082479"/>
    <lineage>
        <taxon>Bacteria</taxon>
        <taxon>Pseudomonadati</taxon>
        <taxon>Pseudomonadota</taxon>
        <taxon>Alphaproteobacteria</taxon>
        <taxon>Rhodospirillales</taxon>
        <taxon>Rhodovibrionaceae</taxon>
        <taxon>Limimonas</taxon>
    </lineage>
</organism>
<evidence type="ECO:0000256" key="6">
    <source>
        <dbReference type="SAM" id="MobiDB-lite"/>
    </source>
</evidence>
<keyword evidence="2 7" id="KW-0812">Transmembrane</keyword>
<evidence type="ECO:0000256" key="3">
    <source>
        <dbReference type="ARBA" id="ARBA00022989"/>
    </source>
</evidence>
<evidence type="ECO:0000256" key="7">
    <source>
        <dbReference type="SAM" id="Phobius"/>
    </source>
</evidence>
<dbReference type="Proteomes" id="UP000199415">
    <property type="component" value="Unassembled WGS sequence"/>
</dbReference>
<dbReference type="EMBL" id="FNCE01000008">
    <property type="protein sequence ID" value="SDG30266.1"/>
    <property type="molecule type" value="Genomic_DNA"/>
</dbReference>
<keyword evidence="5" id="KW-0175">Coiled coil</keyword>
<feature type="compositionally biased region" description="Pro residues" evidence="6">
    <location>
        <begin position="172"/>
        <end position="181"/>
    </location>
</feature>
<feature type="transmembrane region" description="Helical" evidence="7">
    <location>
        <begin position="185"/>
        <end position="206"/>
    </location>
</feature>
<evidence type="ECO:0000256" key="5">
    <source>
        <dbReference type="SAM" id="Coils"/>
    </source>
</evidence>